<sequence length="54" mass="6477">MEFREVYCSNCKKVLGRYNTKFYNEDKIGELVNTSHSTHIRNGHQVNIRKFEKN</sequence>
<evidence type="ECO:0000313" key="2">
    <source>
        <dbReference type="Proteomes" id="UP000006100"/>
    </source>
</evidence>
<name>K0B6X2_9ARCH</name>
<dbReference type="AlphaFoldDB" id="K0B6X2"/>
<gene>
    <name evidence="1" type="ORF">NSED_00195</name>
</gene>
<proteinExistence type="predicted"/>
<reference evidence="1 2" key="1">
    <citation type="journal article" date="2012" name="J. Bacteriol.">
        <title>Draft Genome Sequence of an Ammonia-Oxidizing Archaeon, "Candidatus Nitrosopumilus sediminis" AR2, from Svalbard in the Arctic Circle.</title>
        <authorList>
            <person name="Park S.J."/>
            <person name="Kim J.G."/>
            <person name="Jung M.Y."/>
            <person name="Kim S.J."/>
            <person name="Cha I.T."/>
            <person name="Ghai R."/>
            <person name="Martin-Cuadrado A.B."/>
            <person name="Rodriguez-Valera F."/>
            <person name="Rhee S.K."/>
        </authorList>
    </citation>
    <scope>NUCLEOTIDE SEQUENCE [LARGE SCALE GENOMIC DNA]</scope>
    <source>
        <strain evidence="1 2">AR2</strain>
    </source>
</reference>
<dbReference type="Proteomes" id="UP000006100">
    <property type="component" value="Chromosome"/>
</dbReference>
<accession>K0B6X2</accession>
<dbReference type="HOGENOM" id="CLU_208209_0_0_2"/>
<evidence type="ECO:0000313" key="1">
    <source>
        <dbReference type="EMBL" id="AFS81853.1"/>
    </source>
</evidence>
<dbReference type="EMBL" id="CP003843">
    <property type="protein sequence ID" value="AFS81853.1"/>
    <property type="molecule type" value="Genomic_DNA"/>
</dbReference>
<protein>
    <submittedName>
        <fullName evidence="1">Uncharacterized protein</fullName>
    </submittedName>
</protein>
<keyword evidence="2" id="KW-1185">Reference proteome</keyword>
<dbReference type="eggNOG" id="arCOG10416">
    <property type="taxonomic scope" value="Archaea"/>
</dbReference>
<organism evidence="1 2">
    <name type="scientific">Candidatus Nitrosopumilus sediminis</name>
    <dbReference type="NCBI Taxonomy" id="1229909"/>
    <lineage>
        <taxon>Archaea</taxon>
        <taxon>Nitrososphaerota</taxon>
        <taxon>Nitrososphaeria</taxon>
        <taxon>Nitrosopumilales</taxon>
        <taxon>Nitrosopumilaceae</taxon>
        <taxon>Nitrosopumilus</taxon>
    </lineage>
</organism>
<dbReference type="KEGG" id="nir:NSED_00195"/>